<keyword evidence="4" id="KW-0804">Transcription</keyword>
<dbReference type="InterPro" id="IPR014729">
    <property type="entry name" value="Rossmann-like_a/b/a_fold"/>
</dbReference>
<evidence type="ECO:0000313" key="8">
    <source>
        <dbReference type="EMBL" id="MFC4692742.1"/>
    </source>
</evidence>
<feature type="region of interest" description="Disordered" evidence="5">
    <location>
        <begin position="407"/>
        <end position="438"/>
    </location>
</feature>
<evidence type="ECO:0000256" key="3">
    <source>
        <dbReference type="ARBA" id="ARBA00023082"/>
    </source>
</evidence>
<dbReference type="Proteomes" id="UP001596025">
    <property type="component" value="Unassembled WGS sequence"/>
</dbReference>
<feature type="region of interest" description="Disordered" evidence="5">
    <location>
        <begin position="175"/>
        <end position="216"/>
    </location>
</feature>
<dbReference type="InterPro" id="IPR007627">
    <property type="entry name" value="RNA_pol_sigma70_r2"/>
</dbReference>
<evidence type="ECO:0000256" key="2">
    <source>
        <dbReference type="ARBA" id="ARBA00023015"/>
    </source>
</evidence>
<dbReference type="PANTHER" id="PTHR43133">
    <property type="entry name" value="RNA POLYMERASE ECF-TYPE SIGMA FACTO"/>
    <property type="match status" value="1"/>
</dbReference>
<accession>A0ABV9LFT5</accession>
<dbReference type="InterPro" id="IPR014284">
    <property type="entry name" value="RNA_pol_sigma-70_dom"/>
</dbReference>
<keyword evidence="3" id="KW-0731">Sigma factor</keyword>
<comment type="similarity">
    <text evidence="1">Belongs to the sigma-70 factor family. ECF subfamily.</text>
</comment>
<reference evidence="9" key="1">
    <citation type="journal article" date="2019" name="Int. J. Syst. Evol. Microbiol.">
        <title>The Global Catalogue of Microorganisms (GCM) 10K type strain sequencing project: providing services to taxonomists for standard genome sequencing and annotation.</title>
        <authorList>
            <consortium name="The Broad Institute Genomics Platform"/>
            <consortium name="The Broad Institute Genome Sequencing Center for Infectious Disease"/>
            <person name="Wu L."/>
            <person name="Ma J."/>
        </authorList>
    </citation>
    <scope>NUCLEOTIDE SEQUENCE [LARGE SCALE GENOMIC DNA]</scope>
    <source>
        <strain evidence="9">CCUG 62763</strain>
    </source>
</reference>
<dbReference type="InterPro" id="IPR013324">
    <property type="entry name" value="RNA_pol_sigma_r3/r4-like"/>
</dbReference>
<dbReference type="Gene3D" id="1.10.1740.10">
    <property type="match status" value="1"/>
</dbReference>
<organism evidence="8 9">
    <name type="scientific">Geodermatophilus arenarius</name>
    <dbReference type="NCBI Taxonomy" id="1137990"/>
    <lineage>
        <taxon>Bacteria</taxon>
        <taxon>Bacillati</taxon>
        <taxon>Actinomycetota</taxon>
        <taxon>Actinomycetes</taxon>
        <taxon>Geodermatophilales</taxon>
        <taxon>Geodermatophilaceae</taxon>
        <taxon>Geodermatophilus</taxon>
    </lineage>
</organism>
<keyword evidence="2" id="KW-0805">Transcription regulation</keyword>
<name>A0ABV9LFT5_9ACTN</name>
<evidence type="ECO:0000259" key="7">
    <source>
        <dbReference type="Pfam" id="PF08281"/>
    </source>
</evidence>
<protein>
    <submittedName>
        <fullName evidence="8">Sigma-70 family RNA polymerase sigma factor</fullName>
    </submittedName>
</protein>
<evidence type="ECO:0000313" key="9">
    <source>
        <dbReference type="Proteomes" id="UP001596025"/>
    </source>
</evidence>
<dbReference type="InterPro" id="IPR013325">
    <property type="entry name" value="RNA_pol_sigma_r2"/>
</dbReference>
<keyword evidence="9" id="KW-1185">Reference proteome</keyword>
<evidence type="ECO:0000256" key="1">
    <source>
        <dbReference type="ARBA" id="ARBA00010641"/>
    </source>
</evidence>
<proteinExistence type="inferred from homology"/>
<feature type="domain" description="RNA polymerase sigma factor 70 region 4 type 2" evidence="7">
    <location>
        <begin position="356"/>
        <end position="406"/>
    </location>
</feature>
<feature type="compositionally biased region" description="Gly residues" evidence="5">
    <location>
        <begin position="1"/>
        <end position="10"/>
    </location>
</feature>
<feature type="compositionally biased region" description="Low complexity" evidence="5">
    <location>
        <begin position="412"/>
        <end position="427"/>
    </location>
</feature>
<feature type="compositionally biased region" description="Basic and acidic residues" evidence="5">
    <location>
        <begin position="11"/>
        <end position="22"/>
    </location>
</feature>
<dbReference type="Gene3D" id="1.10.10.1710">
    <property type="entry name" value="Deoxyribodipyrimidine photolyase-related"/>
    <property type="match status" value="1"/>
</dbReference>
<feature type="domain" description="RNA polymerase sigma-70 region 2" evidence="6">
    <location>
        <begin position="257"/>
        <end position="324"/>
    </location>
</feature>
<gene>
    <name evidence="8" type="ORF">ACFO3M_05005</name>
</gene>
<dbReference type="SUPFAM" id="SSF88659">
    <property type="entry name" value="Sigma3 and sigma4 domains of RNA polymerase sigma factors"/>
    <property type="match status" value="1"/>
</dbReference>
<dbReference type="PANTHER" id="PTHR43133:SF66">
    <property type="entry name" value="ECF RNA POLYMERASE SIGMA FACTOR SIGK"/>
    <property type="match status" value="1"/>
</dbReference>
<dbReference type="InterPro" id="IPR036388">
    <property type="entry name" value="WH-like_DNA-bd_sf"/>
</dbReference>
<sequence length="438" mass="47564">MGRPGPGAGGEPRDPALADFPERSPGTRRWTSADQPGPHLLDAPGRPVLPVESEAVSARRRFHRQEAHLVLSALRHRAAELGDRGDVHQVTTCAEAPDRHDEPLSACAPTTWSSRDHVLRRPGVQVLAARGSVSSQAGVARWAEGRGRRGEDACPSYTAGCWAFLERDRERLAGNRRMRRPLQGLDRSRTCRSWSSRRPPGAPPPPDRGTDGPVPRRACRCLPCTGTAREVRMAVGAAFDDVLAAARTGAAWAFEVLYRDLSPVVTGYLRLHGAPDPDDLASETFLAVFRGLSGFTGDEAGLRSWVFTIAHRRLVDDLRRRSRRPQLADGGADLLPEVAGGDVEDDVLARLGAETVHRLCAGLPEDQRSVLLLRVLADLTVEQVAAVIGRSVASVKALQRRGLRRLREELEPAGPTPTRETTTGRAPLRARPAMTGAR</sequence>
<dbReference type="InterPro" id="IPR039425">
    <property type="entry name" value="RNA_pol_sigma-70-like"/>
</dbReference>
<dbReference type="Pfam" id="PF08281">
    <property type="entry name" value="Sigma70_r4_2"/>
    <property type="match status" value="1"/>
</dbReference>
<feature type="region of interest" description="Disordered" evidence="5">
    <location>
        <begin position="1"/>
        <end position="47"/>
    </location>
</feature>
<dbReference type="Pfam" id="PF04542">
    <property type="entry name" value="Sigma70_r2"/>
    <property type="match status" value="1"/>
</dbReference>
<dbReference type="Gene3D" id="3.40.50.620">
    <property type="entry name" value="HUPs"/>
    <property type="match status" value="1"/>
</dbReference>
<dbReference type="SUPFAM" id="SSF88946">
    <property type="entry name" value="Sigma2 domain of RNA polymerase sigma factors"/>
    <property type="match status" value="1"/>
</dbReference>
<evidence type="ECO:0000256" key="5">
    <source>
        <dbReference type="SAM" id="MobiDB-lite"/>
    </source>
</evidence>
<dbReference type="EMBL" id="JBHSGR010000004">
    <property type="protein sequence ID" value="MFC4692742.1"/>
    <property type="molecule type" value="Genomic_DNA"/>
</dbReference>
<evidence type="ECO:0000256" key="4">
    <source>
        <dbReference type="ARBA" id="ARBA00023163"/>
    </source>
</evidence>
<comment type="caution">
    <text evidence="8">The sequence shown here is derived from an EMBL/GenBank/DDBJ whole genome shotgun (WGS) entry which is preliminary data.</text>
</comment>
<dbReference type="InterPro" id="IPR013249">
    <property type="entry name" value="RNA_pol_sigma70_r4_t2"/>
</dbReference>
<dbReference type="RefSeq" id="WP_387987143.1">
    <property type="nucleotide sequence ID" value="NZ_JBHSGR010000004.1"/>
</dbReference>
<dbReference type="NCBIfam" id="TIGR02937">
    <property type="entry name" value="sigma70-ECF"/>
    <property type="match status" value="1"/>
</dbReference>
<evidence type="ECO:0000259" key="6">
    <source>
        <dbReference type="Pfam" id="PF04542"/>
    </source>
</evidence>
<dbReference type="Gene3D" id="1.10.10.10">
    <property type="entry name" value="Winged helix-like DNA-binding domain superfamily/Winged helix DNA-binding domain"/>
    <property type="match status" value="1"/>
</dbReference>